<gene>
    <name evidence="5" type="ORF">GCM10007981_06260</name>
</gene>
<organism evidence="5 6">
    <name type="scientific">Thermocladium modestius</name>
    <dbReference type="NCBI Taxonomy" id="62609"/>
    <lineage>
        <taxon>Archaea</taxon>
        <taxon>Thermoproteota</taxon>
        <taxon>Thermoprotei</taxon>
        <taxon>Thermoproteales</taxon>
        <taxon>Thermoproteaceae</taxon>
        <taxon>Thermocladium</taxon>
    </lineage>
</organism>
<dbReference type="AlphaFoldDB" id="A0A830GTQ5"/>
<proteinExistence type="inferred from homology"/>
<comment type="similarity">
    <text evidence="2 4">Belongs to the pterin-4-alpha-carbinolamine dehydratase family.</text>
</comment>
<keyword evidence="6" id="KW-1185">Reference proteome</keyword>
<reference evidence="5" key="1">
    <citation type="journal article" date="2014" name="Int. J. Syst. Evol. Microbiol.">
        <title>Complete genome sequence of Corynebacterium casei LMG S-19264T (=DSM 44701T), isolated from a smear-ripened cheese.</title>
        <authorList>
            <consortium name="US DOE Joint Genome Institute (JGI-PGF)"/>
            <person name="Walter F."/>
            <person name="Albersmeier A."/>
            <person name="Kalinowski J."/>
            <person name="Ruckert C."/>
        </authorList>
    </citation>
    <scope>NUCLEOTIDE SEQUENCE</scope>
    <source>
        <strain evidence="5">JCM 10088</strain>
    </source>
</reference>
<dbReference type="EMBL" id="BMNL01000001">
    <property type="protein sequence ID" value="GGP20011.1"/>
    <property type="molecule type" value="Genomic_DNA"/>
</dbReference>
<dbReference type="PANTHER" id="PTHR12599">
    <property type="entry name" value="PTERIN-4-ALPHA-CARBINOLAMINE DEHYDRATASE"/>
    <property type="match status" value="1"/>
</dbReference>
<dbReference type="SUPFAM" id="SSF55248">
    <property type="entry name" value="PCD-like"/>
    <property type="match status" value="1"/>
</dbReference>
<comment type="caution">
    <text evidence="5">The sequence shown here is derived from an EMBL/GenBank/DDBJ whole genome shotgun (WGS) entry which is preliminary data.</text>
</comment>
<evidence type="ECO:0000256" key="3">
    <source>
        <dbReference type="ARBA" id="ARBA00023239"/>
    </source>
</evidence>
<dbReference type="HAMAP" id="MF_00434">
    <property type="entry name" value="Pterin_4_alpha"/>
    <property type="match status" value="1"/>
</dbReference>
<evidence type="ECO:0000313" key="5">
    <source>
        <dbReference type="EMBL" id="GGP20011.1"/>
    </source>
</evidence>
<comment type="catalytic activity">
    <reaction evidence="1 4">
        <text>(4aS,6R)-4a-hydroxy-L-erythro-5,6,7,8-tetrahydrobiopterin = (6R)-L-erythro-6,7-dihydrobiopterin + H2O</text>
        <dbReference type="Rhea" id="RHEA:11920"/>
        <dbReference type="ChEBI" id="CHEBI:15377"/>
        <dbReference type="ChEBI" id="CHEBI:15642"/>
        <dbReference type="ChEBI" id="CHEBI:43120"/>
        <dbReference type="EC" id="4.2.1.96"/>
    </reaction>
</comment>
<dbReference type="PANTHER" id="PTHR12599:SF0">
    <property type="entry name" value="PTERIN-4-ALPHA-CARBINOLAMINE DEHYDRATASE"/>
    <property type="match status" value="1"/>
</dbReference>
<dbReference type="GO" id="GO:0008124">
    <property type="term" value="F:4-alpha-hydroxytetrahydrobiopterin dehydratase activity"/>
    <property type="evidence" value="ECO:0007669"/>
    <property type="project" value="UniProtKB-UniRule"/>
</dbReference>
<name>A0A830GTQ5_9CREN</name>
<dbReference type="Gene3D" id="3.30.1360.20">
    <property type="entry name" value="Transcriptional coactivator/pterin dehydratase"/>
    <property type="match status" value="1"/>
</dbReference>
<evidence type="ECO:0000256" key="1">
    <source>
        <dbReference type="ARBA" id="ARBA00001554"/>
    </source>
</evidence>
<dbReference type="CDD" id="cd00488">
    <property type="entry name" value="PCD_DCoH"/>
    <property type="match status" value="1"/>
</dbReference>
<evidence type="ECO:0000256" key="4">
    <source>
        <dbReference type="HAMAP-Rule" id="MF_00434"/>
    </source>
</evidence>
<accession>A0A830GTQ5</accession>
<dbReference type="GO" id="GO:0006729">
    <property type="term" value="P:tetrahydrobiopterin biosynthetic process"/>
    <property type="evidence" value="ECO:0007669"/>
    <property type="project" value="InterPro"/>
</dbReference>
<keyword evidence="3 4" id="KW-0456">Lyase</keyword>
<dbReference type="RefSeq" id="WP_188595969.1">
    <property type="nucleotide sequence ID" value="NZ_BMNL01000001.1"/>
</dbReference>
<dbReference type="InterPro" id="IPR001533">
    <property type="entry name" value="Pterin_deHydtase"/>
</dbReference>
<evidence type="ECO:0000313" key="6">
    <source>
        <dbReference type="Proteomes" id="UP000610960"/>
    </source>
</evidence>
<dbReference type="OrthoDB" id="10495at2157"/>
<dbReference type="Proteomes" id="UP000610960">
    <property type="component" value="Unassembled WGS sequence"/>
</dbReference>
<protein>
    <recommendedName>
        <fullName evidence="4">Putative pterin-4-alpha-carbinolamine dehydratase</fullName>
        <shortName evidence="4">PHS</shortName>
        <ecNumber evidence="4">4.2.1.96</ecNumber>
    </recommendedName>
    <alternativeName>
        <fullName evidence="4">4-alpha-hydroxy-tetrahydropterin dehydratase</fullName>
    </alternativeName>
    <alternativeName>
        <fullName evidence="4">Pterin carbinolamine dehydratase</fullName>
        <shortName evidence="4">PCD</shortName>
    </alternativeName>
</protein>
<dbReference type="InterPro" id="IPR036428">
    <property type="entry name" value="PCD_sf"/>
</dbReference>
<reference evidence="5" key="2">
    <citation type="submission" date="2020-09" db="EMBL/GenBank/DDBJ databases">
        <authorList>
            <person name="Sun Q."/>
            <person name="Ohkuma M."/>
        </authorList>
    </citation>
    <scope>NUCLEOTIDE SEQUENCE</scope>
    <source>
        <strain evidence="5">JCM 10088</strain>
    </source>
</reference>
<dbReference type="NCBIfam" id="NF002017">
    <property type="entry name" value="PRK00823.1-2"/>
    <property type="match status" value="1"/>
</dbReference>
<evidence type="ECO:0000256" key="2">
    <source>
        <dbReference type="ARBA" id="ARBA00006472"/>
    </source>
</evidence>
<sequence>MNKLPPQEASERLRHLSGWRIDDDRLIKEYIFKDFREAVEFINRIRPLADAMNHHPDLCISYNKVKAELTTHDAGGLTELDFELAKKMDESFNAVH</sequence>
<dbReference type="EC" id="4.2.1.96" evidence="4"/>
<dbReference type="Pfam" id="PF01329">
    <property type="entry name" value="Pterin_4a"/>
    <property type="match status" value="1"/>
</dbReference>